<keyword evidence="3" id="KW-0808">Transferase</keyword>
<protein>
    <submittedName>
        <fullName evidence="8">DUF4433 domain-containing protein</fullName>
    </submittedName>
</protein>
<dbReference type="Proteomes" id="UP000635142">
    <property type="component" value="Unassembled WGS sequence"/>
</dbReference>
<comment type="caution">
    <text evidence="8">The sequence shown here is derived from an EMBL/GenBank/DDBJ whole genome shotgun (WGS) entry which is preliminary data.</text>
</comment>
<dbReference type="Pfam" id="PF14487">
    <property type="entry name" value="DarT"/>
    <property type="match status" value="1"/>
</dbReference>
<evidence type="ECO:0000313" key="8">
    <source>
        <dbReference type="EMBL" id="MBD3665892.1"/>
    </source>
</evidence>
<dbReference type="RefSeq" id="WP_191076925.1">
    <property type="nucleotide sequence ID" value="NZ_JACTAG010000003.1"/>
</dbReference>
<keyword evidence="4" id="KW-0548">Nucleotidyltransferase</keyword>
<dbReference type="InterPro" id="IPR029494">
    <property type="entry name" value="DarT"/>
</dbReference>
<feature type="domain" description="DarT" evidence="7">
    <location>
        <begin position="17"/>
        <end position="176"/>
    </location>
</feature>
<comment type="similarity">
    <text evidence="6">Belongs to the DarT ADP-ribosyltransferase family.</text>
</comment>
<accession>A0A927D9Y9</accession>
<evidence type="ECO:0000256" key="6">
    <source>
        <dbReference type="PROSITE-ProRule" id="PRU01362"/>
    </source>
</evidence>
<dbReference type="AlphaFoldDB" id="A0A927D9Y9"/>
<dbReference type="GO" id="GO:0016757">
    <property type="term" value="F:glycosyltransferase activity"/>
    <property type="evidence" value="ECO:0007669"/>
    <property type="project" value="UniProtKB-KW"/>
</dbReference>
<evidence type="ECO:0000313" key="9">
    <source>
        <dbReference type="Proteomes" id="UP000635142"/>
    </source>
</evidence>
<evidence type="ECO:0000256" key="4">
    <source>
        <dbReference type="ARBA" id="ARBA00022695"/>
    </source>
</evidence>
<evidence type="ECO:0000259" key="7">
    <source>
        <dbReference type="PROSITE" id="PS52018"/>
    </source>
</evidence>
<organism evidence="8 9">
    <name type="scientific">Sulfitobacter aestuariivivens</name>
    <dbReference type="NCBI Taxonomy" id="2766981"/>
    <lineage>
        <taxon>Bacteria</taxon>
        <taxon>Pseudomonadati</taxon>
        <taxon>Pseudomonadota</taxon>
        <taxon>Alphaproteobacteria</taxon>
        <taxon>Rhodobacterales</taxon>
        <taxon>Roseobacteraceae</taxon>
        <taxon>Sulfitobacter</taxon>
    </lineage>
</organism>
<evidence type="ECO:0000256" key="2">
    <source>
        <dbReference type="ARBA" id="ARBA00022676"/>
    </source>
</evidence>
<keyword evidence="1 6" id="KW-1277">Toxin-antitoxin system</keyword>
<reference evidence="8" key="1">
    <citation type="submission" date="2020-08" db="EMBL/GenBank/DDBJ databases">
        <title>Sulfitobacter aestuariivivens sp. nov., isolated from a tidal flat.</title>
        <authorList>
            <person name="Park S."/>
            <person name="Yoon J.-H."/>
        </authorList>
    </citation>
    <scope>NUCLEOTIDE SEQUENCE</scope>
    <source>
        <strain evidence="8">TSTF-M16</strain>
    </source>
</reference>
<gene>
    <name evidence="8" type="ORF">H9Q16_18295</name>
</gene>
<comment type="caution">
    <text evidence="6">Lacks conserved residue(s) required for the propagation of feature annotation.</text>
</comment>
<dbReference type="GO" id="GO:0016779">
    <property type="term" value="F:nucleotidyltransferase activity"/>
    <property type="evidence" value="ECO:0007669"/>
    <property type="project" value="UniProtKB-KW"/>
</dbReference>
<evidence type="ECO:0000256" key="5">
    <source>
        <dbReference type="ARBA" id="ARBA00023125"/>
    </source>
</evidence>
<keyword evidence="9" id="KW-1185">Reference proteome</keyword>
<keyword evidence="5 6" id="KW-0238">DNA-binding</keyword>
<dbReference type="EMBL" id="JACTAG010000003">
    <property type="protein sequence ID" value="MBD3665892.1"/>
    <property type="molecule type" value="Genomic_DNA"/>
</dbReference>
<name>A0A927D9Y9_9RHOB</name>
<proteinExistence type="inferred from homology"/>
<evidence type="ECO:0000256" key="1">
    <source>
        <dbReference type="ARBA" id="ARBA00022649"/>
    </source>
</evidence>
<dbReference type="GO" id="GO:0003677">
    <property type="term" value="F:DNA binding"/>
    <property type="evidence" value="ECO:0007669"/>
    <property type="project" value="UniProtKB-UniRule"/>
</dbReference>
<sequence length="176" mass="20484">MTVENFVQRIKKSTHHRFIYHFTDEANFELIKEHGLLSKTEMRRREIWPPAPSGNQWSWDADDHKGVSNYVSLCLTMNHPMKFAALKEERISKPRYLGIQPEVLLRDGVLFSADIANKADVALRPLDEALAEIDEQVIYTRTDWRDPQVKARLDAAERYEILVPKRVPLGLISRVF</sequence>
<keyword evidence="2" id="KW-0328">Glycosyltransferase</keyword>
<dbReference type="PROSITE" id="PS52018">
    <property type="entry name" value="DART"/>
    <property type="match status" value="1"/>
</dbReference>
<evidence type="ECO:0000256" key="3">
    <source>
        <dbReference type="ARBA" id="ARBA00022679"/>
    </source>
</evidence>